<dbReference type="Proteomes" id="UP000053244">
    <property type="component" value="Unassembled WGS sequence"/>
</dbReference>
<evidence type="ECO:0008006" key="4">
    <source>
        <dbReference type="Google" id="ProtNLM"/>
    </source>
</evidence>
<evidence type="ECO:0000313" key="3">
    <source>
        <dbReference type="Proteomes" id="UP000053244"/>
    </source>
</evidence>
<accession>A0A0X3VBT2</accession>
<proteinExistence type="predicted"/>
<comment type="caution">
    <text evidence="2">The sequence shown here is derived from an EMBL/GenBank/DDBJ whole genome shotgun (WGS) entry which is preliminary data.</text>
</comment>
<feature type="signal peptide" evidence="1">
    <location>
        <begin position="1"/>
        <end position="22"/>
    </location>
</feature>
<keyword evidence="3" id="KW-1185">Reference proteome</keyword>
<name>A0A0X3VBT2_9ACTN</name>
<dbReference type="PROSITE" id="PS51257">
    <property type="entry name" value="PROKAR_LIPOPROTEIN"/>
    <property type="match status" value="1"/>
</dbReference>
<organism evidence="2 3">
    <name type="scientific">Actinoplanes awajinensis subsp. mycoplanecinus</name>
    <dbReference type="NCBI Taxonomy" id="135947"/>
    <lineage>
        <taxon>Bacteria</taxon>
        <taxon>Bacillati</taxon>
        <taxon>Actinomycetota</taxon>
        <taxon>Actinomycetes</taxon>
        <taxon>Micromonosporales</taxon>
        <taxon>Micromonosporaceae</taxon>
        <taxon>Actinoplanes</taxon>
    </lineage>
</organism>
<dbReference type="AlphaFoldDB" id="A0A0X3VBT2"/>
<dbReference type="EMBL" id="LLZH01000010">
    <property type="protein sequence ID" value="KUL41722.1"/>
    <property type="molecule type" value="Genomic_DNA"/>
</dbReference>
<feature type="chain" id="PRO_5039024742" description="PknH-like extracellular domain-containing protein" evidence="1">
    <location>
        <begin position="23"/>
        <end position="229"/>
    </location>
</feature>
<dbReference type="OrthoDB" id="3292203at2"/>
<evidence type="ECO:0000313" key="2">
    <source>
        <dbReference type="EMBL" id="KUL41722.1"/>
    </source>
</evidence>
<dbReference type="RefSeq" id="WP_067684925.1">
    <property type="nucleotide sequence ID" value="NZ_LLZH01000010.1"/>
</dbReference>
<evidence type="ECO:0000256" key="1">
    <source>
        <dbReference type="SAM" id="SignalP"/>
    </source>
</evidence>
<keyword evidence="1" id="KW-0732">Signal</keyword>
<protein>
    <recommendedName>
        <fullName evidence="4">PknH-like extracellular domain-containing protein</fullName>
    </recommendedName>
</protein>
<reference evidence="2 3" key="1">
    <citation type="submission" date="2015-10" db="EMBL/GenBank/DDBJ databases">
        <authorList>
            <person name="Gilbert D.G."/>
        </authorList>
    </citation>
    <scope>NUCLEOTIDE SEQUENCE [LARGE SCALE GENOMIC DNA]</scope>
    <source>
        <strain evidence="2 3">NRRL B-16712</strain>
    </source>
</reference>
<gene>
    <name evidence="2" type="ORF">ADL15_03070</name>
</gene>
<sequence length="229" mass="23897">MFVTARPRRVAVAAAFALLAVAGCTSDDDKPDAGRIDVTTMRGAFLQAADIGPTWTAPEASADPQQMVSFCGGTVAPPSIPPGADPVSSSFADEGETGAQTLEQLALVYPDEKAAQAGQALLRAVADGCQPTLSVPAAVTSDKSEPAYTESVEVRELDETGWSGFVLVRHKKYEASHPGVADIAVAVLTSRNVVLVDSYAIYQLNKSESAAGFEADWQKLVGSVVQRVG</sequence>